<dbReference type="AlphaFoldDB" id="A0A917WEV0"/>
<evidence type="ECO:0008006" key="4">
    <source>
        <dbReference type="Google" id="ProtNLM"/>
    </source>
</evidence>
<reference evidence="2" key="2">
    <citation type="submission" date="2020-09" db="EMBL/GenBank/DDBJ databases">
        <authorList>
            <person name="Sun Q."/>
            <person name="Zhou Y."/>
        </authorList>
    </citation>
    <scope>NUCLEOTIDE SEQUENCE</scope>
    <source>
        <strain evidence="2">CGMCC 1.6293</strain>
    </source>
</reference>
<accession>A0A917WEV0</accession>
<keyword evidence="1" id="KW-0732">Signal</keyword>
<gene>
    <name evidence="2" type="ORF">GCM10011534_20260</name>
</gene>
<reference evidence="2" key="1">
    <citation type="journal article" date="2014" name="Int. J. Syst. Evol. Microbiol.">
        <title>Complete genome sequence of Corynebacterium casei LMG S-19264T (=DSM 44701T), isolated from a smear-ripened cheese.</title>
        <authorList>
            <consortium name="US DOE Joint Genome Institute (JGI-PGF)"/>
            <person name="Walter F."/>
            <person name="Albersmeier A."/>
            <person name="Kalinowski J."/>
            <person name="Ruckert C."/>
        </authorList>
    </citation>
    <scope>NUCLEOTIDE SEQUENCE</scope>
    <source>
        <strain evidence="2">CGMCC 1.6293</strain>
    </source>
</reference>
<evidence type="ECO:0000313" key="3">
    <source>
        <dbReference type="Proteomes" id="UP000649829"/>
    </source>
</evidence>
<name>A0A917WEV0_9RHOB</name>
<feature type="chain" id="PRO_5037482691" description="DUF2125 domain-containing protein" evidence="1">
    <location>
        <begin position="29"/>
        <end position="513"/>
    </location>
</feature>
<feature type="signal peptide" evidence="1">
    <location>
        <begin position="1"/>
        <end position="28"/>
    </location>
</feature>
<dbReference type="Proteomes" id="UP000649829">
    <property type="component" value="Unassembled WGS sequence"/>
</dbReference>
<keyword evidence="3" id="KW-1185">Reference proteome</keyword>
<sequence length="513" mass="53678">MTKPHNWNVLRRTSAAATLAVFASPGLALTPDELWTQLEDYLTGAGYEVSADEQSSGDTLTLSNIVLKMEMDEDETSFTVTIPEYILTGQGDGTVLFDMAPSQTIDVRVEAPDEDPVDLELLQTTENFSLVASGTPEDIDYTFAADSAGVSLANLERGGEPVDLGTIELTLNGLTGTATIAQDDGYTVEQRLDAEGLSYNVDIANPEPDSSGTIKMSGSLEGISSTGGGHVPEGVDISDMAAAMEAGYSANATLNYSGGQTDLAYSDAESSFDYRSSSDGGSFVFTIDAARLVYQILASGVSMSASGSEMPFPVDVSANELGLQLAMPLSETEEPQDFGLSLTVNELALPDQIWAMADPQNGLPHDPLTVELALSGTGRLFVDVTDEAAMEQLGETGGTPGEIETLKLDKLTVRGLGAEIGATADLDVDNEATSPFGQGPNVFGTANIRMTGVVGLLNTLSQMGLVPPAQAMMGAGMLSQLGKPVNGPDDLEADIELSEQGELSVNGMPMPLR</sequence>
<dbReference type="RefSeq" id="WP_028288058.1">
    <property type="nucleotide sequence ID" value="NZ_JAYMDU010000005.1"/>
</dbReference>
<evidence type="ECO:0000313" key="2">
    <source>
        <dbReference type="EMBL" id="GGL98177.1"/>
    </source>
</evidence>
<evidence type="ECO:0000256" key="1">
    <source>
        <dbReference type="SAM" id="SignalP"/>
    </source>
</evidence>
<comment type="caution">
    <text evidence="2">The sequence shown here is derived from an EMBL/GenBank/DDBJ whole genome shotgun (WGS) entry which is preliminary data.</text>
</comment>
<proteinExistence type="predicted"/>
<protein>
    <recommendedName>
        <fullName evidence="4">DUF2125 domain-containing protein</fullName>
    </recommendedName>
</protein>
<dbReference type="EMBL" id="BMLF01000001">
    <property type="protein sequence ID" value="GGL98177.1"/>
    <property type="molecule type" value="Genomic_DNA"/>
</dbReference>
<organism evidence="2 3">
    <name type="scientific">Pseudooceanicola nanhaiensis</name>
    <dbReference type="NCBI Taxonomy" id="375761"/>
    <lineage>
        <taxon>Bacteria</taxon>
        <taxon>Pseudomonadati</taxon>
        <taxon>Pseudomonadota</taxon>
        <taxon>Alphaproteobacteria</taxon>
        <taxon>Rhodobacterales</taxon>
        <taxon>Paracoccaceae</taxon>
        <taxon>Pseudooceanicola</taxon>
    </lineage>
</organism>